<evidence type="ECO:0000259" key="2">
    <source>
        <dbReference type="Pfam" id="PF15353"/>
    </source>
</evidence>
<dbReference type="HOGENOM" id="CLU_1225850_0_0_1"/>
<feature type="compositionally biased region" description="Basic residues" evidence="1">
    <location>
        <begin position="154"/>
        <end position="163"/>
    </location>
</feature>
<dbReference type="Pfam" id="PF15353">
    <property type="entry name" value="HECA_N"/>
    <property type="match status" value="1"/>
</dbReference>
<name>K1S4R5_MAGGI</name>
<accession>K1S4R5</accession>
<organism evidence="4">
    <name type="scientific">Magallana gigas</name>
    <name type="common">Pacific oyster</name>
    <name type="synonym">Crassostrea gigas</name>
    <dbReference type="NCBI Taxonomy" id="29159"/>
    <lineage>
        <taxon>Eukaryota</taxon>
        <taxon>Metazoa</taxon>
        <taxon>Spiralia</taxon>
        <taxon>Lophotrochozoa</taxon>
        <taxon>Mollusca</taxon>
        <taxon>Bivalvia</taxon>
        <taxon>Autobranchia</taxon>
        <taxon>Pteriomorphia</taxon>
        <taxon>Ostreida</taxon>
        <taxon>Ostreoidea</taxon>
        <taxon>Ostreidae</taxon>
        <taxon>Magallana</taxon>
    </lineage>
</organism>
<dbReference type="AlphaFoldDB" id="K1S4R5"/>
<feature type="domain" description="Headcase N-terminal" evidence="2">
    <location>
        <begin position="43"/>
        <end position="142"/>
    </location>
</feature>
<protein>
    <submittedName>
        <fullName evidence="4">Headcase protein</fullName>
    </submittedName>
</protein>
<feature type="domain" description="Headcase middle" evidence="3">
    <location>
        <begin position="166"/>
        <end position="214"/>
    </location>
</feature>
<dbReference type="InterPro" id="IPR026066">
    <property type="entry name" value="Headcase"/>
</dbReference>
<dbReference type="PANTHER" id="PTHR13425">
    <property type="entry name" value="HEADCASE PROTEIN"/>
    <property type="match status" value="1"/>
</dbReference>
<evidence type="ECO:0000313" key="4">
    <source>
        <dbReference type="EMBL" id="EKC42396.1"/>
    </source>
</evidence>
<dbReference type="Pfam" id="PF16002">
    <property type="entry name" value="Headcase"/>
    <property type="match status" value="1"/>
</dbReference>
<dbReference type="PANTHER" id="PTHR13425:SF3">
    <property type="entry name" value="HEADCASE PROTEIN HOMOLOG"/>
    <property type="match status" value="1"/>
</dbReference>
<evidence type="ECO:0000256" key="1">
    <source>
        <dbReference type="SAM" id="MobiDB-lite"/>
    </source>
</evidence>
<sequence length="226" mass="26156">MPHHRHNKNHKGNKEDTNNNVQQNAPDRNANVRDAQNGHQFACCSPTTCLFPDETIDTRDPGDAVRVYCNNDQCTLGNWMHGDCFIEWEDTVLAYLKSCGRARSWSEKQRLQNLWTKKGYDLAFKACDCKCSRGHLRKDLNYVPPPKPVDNVPKPKKKSKKKNDKPVAVKRLTCKHCRRAVVDVNTGLSFYSEYSRMIACPYCKAYDYHFIRPMSDTFVVKQPIWN</sequence>
<dbReference type="EMBL" id="JH816946">
    <property type="protein sequence ID" value="EKC42396.1"/>
    <property type="molecule type" value="Genomic_DNA"/>
</dbReference>
<gene>
    <name evidence="4" type="ORF">CGI_10017280</name>
</gene>
<dbReference type="InParanoid" id="K1S4R5"/>
<dbReference type="InterPro" id="IPR054537">
    <property type="entry name" value="HECA_N"/>
</dbReference>
<evidence type="ECO:0000259" key="3">
    <source>
        <dbReference type="Pfam" id="PF16002"/>
    </source>
</evidence>
<reference evidence="4" key="1">
    <citation type="journal article" date="2012" name="Nature">
        <title>The oyster genome reveals stress adaptation and complexity of shell formation.</title>
        <authorList>
            <person name="Zhang G."/>
            <person name="Fang X."/>
            <person name="Guo X."/>
            <person name="Li L."/>
            <person name="Luo R."/>
            <person name="Xu F."/>
            <person name="Yang P."/>
            <person name="Zhang L."/>
            <person name="Wang X."/>
            <person name="Qi H."/>
            <person name="Xiong Z."/>
            <person name="Que H."/>
            <person name="Xie Y."/>
            <person name="Holland P.W."/>
            <person name="Paps J."/>
            <person name="Zhu Y."/>
            <person name="Wu F."/>
            <person name="Chen Y."/>
            <person name="Wang J."/>
            <person name="Peng C."/>
            <person name="Meng J."/>
            <person name="Yang L."/>
            <person name="Liu J."/>
            <person name="Wen B."/>
            <person name="Zhang N."/>
            <person name="Huang Z."/>
            <person name="Zhu Q."/>
            <person name="Feng Y."/>
            <person name="Mount A."/>
            <person name="Hedgecock D."/>
            <person name="Xu Z."/>
            <person name="Liu Y."/>
            <person name="Domazet-Loso T."/>
            <person name="Du Y."/>
            <person name="Sun X."/>
            <person name="Zhang S."/>
            <person name="Liu B."/>
            <person name="Cheng P."/>
            <person name="Jiang X."/>
            <person name="Li J."/>
            <person name="Fan D."/>
            <person name="Wang W."/>
            <person name="Fu W."/>
            <person name="Wang T."/>
            <person name="Wang B."/>
            <person name="Zhang J."/>
            <person name="Peng Z."/>
            <person name="Li Y."/>
            <person name="Li N."/>
            <person name="Wang J."/>
            <person name="Chen M."/>
            <person name="He Y."/>
            <person name="Tan F."/>
            <person name="Song X."/>
            <person name="Zheng Q."/>
            <person name="Huang R."/>
            <person name="Yang H."/>
            <person name="Du X."/>
            <person name="Chen L."/>
            <person name="Yang M."/>
            <person name="Gaffney P.M."/>
            <person name="Wang S."/>
            <person name="Luo L."/>
            <person name="She Z."/>
            <person name="Ming Y."/>
            <person name="Huang W."/>
            <person name="Zhang S."/>
            <person name="Huang B."/>
            <person name="Zhang Y."/>
            <person name="Qu T."/>
            <person name="Ni P."/>
            <person name="Miao G."/>
            <person name="Wang J."/>
            <person name="Wang Q."/>
            <person name="Steinberg C.E."/>
            <person name="Wang H."/>
            <person name="Li N."/>
            <person name="Qian L."/>
            <person name="Zhang G."/>
            <person name="Li Y."/>
            <person name="Yang H."/>
            <person name="Liu X."/>
            <person name="Wang J."/>
            <person name="Yin Y."/>
            <person name="Wang J."/>
        </authorList>
    </citation>
    <scope>NUCLEOTIDE SEQUENCE [LARGE SCALE GENOMIC DNA]</scope>
    <source>
        <strain evidence="4">05x7-T-G4-1.051#20</strain>
    </source>
</reference>
<dbReference type="InterPro" id="IPR031947">
    <property type="entry name" value="Headcase_mid"/>
</dbReference>
<proteinExistence type="predicted"/>
<feature type="region of interest" description="Disordered" evidence="1">
    <location>
        <begin position="1"/>
        <end position="31"/>
    </location>
</feature>
<feature type="compositionally biased region" description="Basic residues" evidence="1">
    <location>
        <begin position="1"/>
        <end position="11"/>
    </location>
</feature>
<feature type="region of interest" description="Disordered" evidence="1">
    <location>
        <begin position="142"/>
        <end position="166"/>
    </location>
</feature>